<evidence type="ECO:0000313" key="10">
    <source>
        <dbReference type="Proteomes" id="UP000019666"/>
    </source>
</evidence>
<keyword evidence="3" id="KW-0597">Phosphoprotein</keyword>
<evidence type="ECO:0000256" key="7">
    <source>
        <dbReference type="ARBA" id="ARBA00022840"/>
    </source>
</evidence>
<dbReference type="GO" id="GO:0005524">
    <property type="term" value="F:ATP binding"/>
    <property type="evidence" value="ECO:0007669"/>
    <property type="project" value="UniProtKB-KW"/>
</dbReference>
<dbReference type="HOGENOM" id="CLU_863003_0_0_5"/>
<keyword evidence="5" id="KW-0547">Nucleotide-binding</keyword>
<feature type="domain" description="Signal transduction histidine kinase subgroup 2 dimerisation and phosphoacceptor" evidence="8">
    <location>
        <begin position="142"/>
        <end position="206"/>
    </location>
</feature>
<evidence type="ECO:0000256" key="4">
    <source>
        <dbReference type="ARBA" id="ARBA00022679"/>
    </source>
</evidence>
<dbReference type="Pfam" id="PF07568">
    <property type="entry name" value="HisKA_2"/>
    <property type="match status" value="1"/>
</dbReference>
<protein>
    <recommendedName>
        <fullName evidence="2">histidine kinase</fullName>
        <ecNumber evidence="2">2.7.13.3</ecNumber>
    </recommendedName>
</protein>
<dbReference type="SUPFAM" id="SSF55874">
    <property type="entry name" value="ATPase domain of HSP90 chaperone/DNA topoisomerase II/histidine kinase"/>
    <property type="match status" value="1"/>
</dbReference>
<keyword evidence="4" id="KW-0808">Transferase</keyword>
<accession>A0A017HUI1</accession>
<evidence type="ECO:0000256" key="5">
    <source>
        <dbReference type="ARBA" id="ARBA00022741"/>
    </source>
</evidence>
<evidence type="ECO:0000256" key="3">
    <source>
        <dbReference type="ARBA" id="ARBA00022553"/>
    </source>
</evidence>
<evidence type="ECO:0000256" key="6">
    <source>
        <dbReference type="ARBA" id="ARBA00022777"/>
    </source>
</evidence>
<organism evidence="9 10">
    <name type="scientific">Rubellimicrobium mesophilum DSM 19309</name>
    <dbReference type="NCBI Taxonomy" id="442562"/>
    <lineage>
        <taxon>Bacteria</taxon>
        <taxon>Pseudomonadati</taxon>
        <taxon>Pseudomonadota</taxon>
        <taxon>Alphaproteobacteria</taxon>
        <taxon>Rhodobacterales</taxon>
        <taxon>Roseobacteraceae</taxon>
        <taxon>Rubellimicrobium</taxon>
    </lineage>
</organism>
<dbReference type="InterPro" id="IPR011495">
    <property type="entry name" value="Sig_transdc_His_kin_sub2_dim/P"/>
</dbReference>
<dbReference type="Gene3D" id="3.30.565.10">
    <property type="entry name" value="Histidine kinase-like ATPase, C-terminal domain"/>
    <property type="match status" value="1"/>
</dbReference>
<dbReference type="PANTHER" id="PTHR41523">
    <property type="entry name" value="TWO-COMPONENT SYSTEM SENSOR PROTEIN"/>
    <property type="match status" value="1"/>
</dbReference>
<gene>
    <name evidence="9" type="ORF">Rumeso_00441</name>
</gene>
<evidence type="ECO:0000259" key="8">
    <source>
        <dbReference type="Pfam" id="PF07568"/>
    </source>
</evidence>
<dbReference type="STRING" id="442562.Rumeso_00441"/>
<keyword evidence="7" id="KW-0067">ATP-binding</keyword>
<evidence type="ECO:0000313" key="9">
    <source>
        <dbReference type="EMBL" id="EYD77980.1"/>
    </source>
</evidence>
<dbReference type="GO" id="GO:0004673">
    <property type="term" value="F:protein histidine kinase activity"/>
    <property type="evidence" value="ECO:0007669"/>
    <property type="project" value="UniProtKB-EC"/>
</dbReference>
<dbReference type="Proteomes" id="UP000019666">
    <property type="component" value="Unassembled WGS sequence"/>
</dbReference>
<dbReference type="Gene3D" id="3.30.450.20">
    <property type="entry name" value="PAS domain"/>
    <property type="match status" value="1"/>
</dbReference>
<dbReference type="EC" id="2.7.13.3" evidence="2"/>
<evidence type="ECO:0000256" key="1">
    <source>
        <dbReference type="ARBA" id="ARBA00000085"/>
    </source>
</evidence>
<dbReference type="PANTHER" id="PTHR41523:SF8">
    <property type="entry name" value="ETHYLENE RESPONSE SENSOR PROTEIN"/>
    <property type="match status" value="1"/>
</dbReference>
<dbReference type="OrthoDB" id="9816309at2"/>
<keyword evidence="10" id="KW-1185">Reference proteome</keyword>
<sequence length="322" mass="34343">MQFERRMTVVGSGIFETLDALLDAPFALCSVVTDSEGRPMDYRFLRASGCLEEVLGAGALEGRTARELASHLDNAWVETFGRVALDRTAVRFTQRADATGRDYEVLAAPLDPPGCFAVTFRDVTRSREHAAALDHAQRLLRELGHRVMNSFASISAILAMEARAAPPEGRGALKRVQGRVQALAALYRRLDGAPEMESTEVGGYLAGNVQGFRSAFAADLDIRCDLPPTTLPTRTAVPLALILNEILTDAAAQAVEVGHFGIRVSLHREGDSCRLVVEHGGAAMTEGSVGRSLAAAFAAELGGELASEAIPGGVRTIVAFQV</sequence>
<comment type="caution">
    <text evidence="9">The sequence shown here is derived from an EMBL/GenBank/DDBJ whole genome shotgun (WGS) entry which is preliminary data.</text>
</comment>
<dbReference type="PATRIC" id="fig|442562.3.peg.440"/>
<dbReference type="InterPro" id="IPR036890">
    <property type="entry name" value="HATPase_C_sf"/>
</dbReference>
<comment type="catalytic activity">
    <reaction evidence="1">
        <text>ATP + protein L-histidine = ADP + protein N-phospho-L-histidine.</text>
        <dbReference type="EC" id="2.7.13.3"/>
    </reaction>
</comment>
<dbReference type="AlphaFoldDB" id="A0A017HUI1"/>
<proteinExistence type="predicted"/>
<name>A0A017HUI1_9RHOB</name>
<keyword evidence="6" id="KW-0418">Kinase</keyword>
<dbReference type="RefSeq" id="WP_037280670.1">
    <property type="nucleotide sequence ID" value="NZ_KK088575.1"/>
</dbReference>
<reference evidence="9 10" key="1">
    <citation type="submission" date="2013-02" db="EMBL/GenBank/DDBJ databases">
        <authorList>
            <person name="Fiebig A."/>
            <person name="Goeker M."/>
            <person name="Klenk H.-P.P."/>
        </authorList>
    </citation>
    <scope>NUCLEOTIDE SEQUENCE [LARGE SCALE GENOMIC DNA]</scope>
    <source>
        <strain evidence="9 10">DSM 19309</strain>
    </source>
</reference>
<evidence type="ECO:0000256" key="2">
    <source>
        <dbReference type="ARBA" id="ARBA00012438"/>
    </source>
</evidence>
<dbReference type="EMBL" id="AOSK01000019">
    <property type="protein sequence ID" value="EYD77980.1"/>
    <property type="molecule type" value="Genomic_DNA"/>
</dbReference>